<organism evidence="1 2">
    <name type="scientific">Methylorubrum zatmanii</name>
    <dbReference type="NCBI Taxonomy" id="29429"/>
    <lineage>
        <taxon>Bacteria</taxon>
        <taxon>Pseudomonadati</taxon>
        <taxon>Pseudomonadota</taxon>
        <taxon>Alphaproteobacteria</taxon>
        <taxon>Hyphomicrobiales</taxon>
        <taxon>Methylobacteriaceae</taxon>
        <taxon>Methylorubrum</taxon>
    </lineage>
</organism>
<accession>A0ABW1WL39</accession>
<evidence type="ECO:0000313" key="2">
    <source>
        <dbReference type="Proteomes" id="UP001596237"/>
    </source>
</evidence>
<keyword evidence="2" id="KW-1185">Reference proteome</keyword>
<protein>
    <submittedName>
        <fullName evidence="1">Uncharacterized protein</fullName>
    </submittedName>
</protein>
<comment type="caution">
    <text evidence="1">The sequence shown here is derived from an EMBL/GenBank/DDBJ whole genome shotgun (WGS) entry which is preliminary data.</text>
</comment>
<dbReference type="EMBL" id="JBHSTT010000027">
    <property type="protein sequence ID" value="MFC6389303.1"/>
    <property type="molecule type" value="Genomic_DNA"/>
</dbReference>
<reference evidence="2" key="1">
    <citation type="journal article" date="2019" name="Int. J. Syst. Evol. Microbiol.">
        <title>The Global Catalogue of Microorganisms (GCM) 10K type strain sequencing project: providing services to taxonomists for standard genome sequencing and annotation.</title>
        <authorList>
            <consortium name="The Broad Institute Genomics Platform"/>
            <consortium name="The Broad Institute Genome Sequencing Center for Infectious Disease"/>
            <person name="Wu L."/>
            <person name="Ma J."/>
        </authorList>
    </citation>
    <scope>NUCLEOTIDE SEQUENCE [LARGE SCALE GENOMIC DNA]</scope>
    <source>
        <strain evidence="2">CCUG 36916</strain>
    </source>
</reference>
<gene>
    <name evidence="1" type="ORF">ACFQDP_08110</name>
</gene>
<dbReference type="Proteomes" id="UP001596237">
    <property type="component" value="Unassembled WGS sequence"/>
</dbReference>
<proteinExistence type="predicted"/>
<dbReference type="RefSeq" id="WP_192281800.1">
    <property type="nucleotide sequence ID" value="NZ_JBHSTT010000027.1"/>
</dbReference>
<sequence>MAVFEDTLPLAALAAIHRSALRRRASGPGRALAAMDLGAQASADGSGVDAGA</sequence>
<evidence type="ECO:0000313" key="1">
    <source>
        <dbReference type="EMBL" id="MFC6389303.1"/>
    </source>
</evidence>
<name>A0ABW1WL39_9HYPH</name>